<organism evidence="2 3">
    <name type="scientific">Exophiala aquamarina CBS 119918</name>
    <dbReference type="NCBI Taxonomy" id="1182545"/>
    <lineage>
        <taxon>Eukaryota</taxon>
        <taxon>Fungi</taxon>
        <taxon>Dikarya</taxon>
        <taxon>Ascomycota</taxon>
        <taxon>Pezizomycotina</taxon>
        <taxon>Eurotiomycetes</taxon>
        <taxon>Chaetothyriomycetidae</taxon>
        <taxon>Chaetothyriales</taxon>
        <taxon>Herpotrichiellaceae</taxon>
        <taxon>Exophiala</taxon>
    </lineage>
</organism>
<keyword evidence="3" id="KW-1185">Reference proteome</keyword>
<accession>A0A072PG44</accession>
<proteinExistence type="predicted"/>
<dbReference type="InterPro" id="IPR015377">
    <property type="entry name" value="Fumarylacetoacetase_N"/>
</dbReference>
<dbReference type="EMBL" id="AMGV01000003">
    <property type="protein sequence ID" value="KEF59114.1"/>
    <property type="molecule type" value="Genomic_DNA"/>
</dbReference>
<dbReference type="InterPro" id="IPR036462">
    <property type="entry name" value="Fumarylacetoacetase_N_sf"/>
</dbReference>
<dbReference type="Proteomes" id="UP000027920">
    <property type="component" value="Unassembled WGS sequence"/>
</dbReference>
<reference evidence="2 3" key="1">
    <citation type="submission" date="2013-03" db="EMBL/GenBank/DDBJ databases">
        <title>The Genome Sequence of Exophiala aquamarina CBS 119918.</title>
        <authorList>
            <consortium name="The Broad Institute Genomics Platform"/>
            <person name="Cuomo C."/>
            <person name="de Hoog S."/>
            <person name="Gorbushina A."/>
            <person name="Walker B."/>
            <person name="Young S.K."/>
            <person name="Zeng Q."/>
            <person name="Gargeya S."/>
            <person name="Fitzgerald M."/>
            <person name="Haas B."/>
            <person name="Abouelleil A."/>
            <person name="Allen A.W."/>
            <person name="Alvarado L."/>
            <person name="Arachchi H.M."/>
            <person name="Berlin A.M."/>
            <person name="Chapman S.B."/>
            <person name="Gainer-Dewar J."/>
            <person name="Goldberg J."/>
            <person name="Griggs A."/>
            <person name="Gujja S."/>
            <person name="Hansen M."/>
            <person name="Howarth C."/>
            <person name="Imamovic A."/>
            <person name="Ireland A."/>
            <person name="Larimer J."/>
            <person name="McCowan C."/>
            <person name="Murphy C."/>
            <person name="Pearson M."/>
            <person name="Poon T.W."/>
            <person name="Priest M."/>
            <person name="Roberts A."/>
            <person name="Saif S."/>
            <person name="Shea T."/>
            <person name="Sisk P."/>
            <person name="Sykes S."/>
            <person name="Wortman J."/>
            <person name="Nusbaum C."/>
            <person name="Birren B."/>
        </authorList>
    </citation>
    <scope>NUCLEOTIDE SEQUENCE [LARGE SCALE GENOMIC DNA]</scope>
    <source>
        <strain evidence="2 3">CBS 119918</strain>
    </source>
</reference>
<feature type="domain" description="Fumarylacetoacetase N-terminal" evidence="1">
    <location>
        <begin position="16"/>
        <end position="71"/>
    </location>
</feature>
<dbReference type="VEuPathDB" id="FungiDB:A1O9_03958"/>
<dbReference type="Pfam" id="PF09298">
    <property type="entry name" value="FAA_hydrolase_N"/>
    <property type="match status" value="1"/>
</dbReference>
<dbReference type="Gene3D" id="2.30.30.230">
    <property type="entry name" value="Fumarylacetoacetase, N-terminal domain"/>
    <property type="match status" value="1"/>
</dbReference>
<dbReference type="HOGENOM" id="CLU_2687843_0_0_1"/>
<evidence type="ECO:0000313" key="3">
    <source>
        <dbReference type="Proteomes" id="UP000027920"/>
    </source>
</evidence>
<sequence>MSFQGPLPDRGEFSIHNIQFGVISTPHGQPRRATTVGDFVLDLQRFAQHGYLKQVAISGTEVDLASVFSKVELK</sequence>
<protein>
    <recommendedName>
        <fullName evidence="1">Fumarylacetoacetase N-terminal domain-containing protein</fullName>
    </recommendedName>
</protein>
<evidence type="ECO:0000259" key="1">
    <source>
        <dbReference type="Pfam" id="PF09298"/>
    </source>
</evidence>
<comment type="caution">
    <text evidence="2">The sequence shown here is derived from an EMBL/GenBank/DDBJ whole genome shotgun (WGS) entry which is preliminary data.</text>
</comment>
<dbReference type="GeneID" id="25278891"/>
<dbReference type="SUPFAM" id="SSF63433">
    <property type="entry name" value="Fumarylacetoacetate hydrolase, FAH, N-terminal domain"/>
    <property type="match status" value="1"/>
</dbReference>
<evidence type="ECO:0000313" key="2">
    <source>
        <dbReference type="EMBL" id="KEF59114.1"/>
    </source>
</evidence>
<gene>
    <name evidence="2" type="ORF">A1O9_03958</name>
</gene>
<dbReference type="GO" id="GO:0004334">
    <property type="term" value="F:fumarylacetoacetase activity"/>
    <property type="evidence" value="ECO:0007669"/>
    <property type="project" value="InterPro"/>
</dbReference>
<dbReference type="RefSeq" id="XP_013261704.1">
    <property type="nucleotide sequence ID" value="XM_013406250.1"/>
</dbReference>
<name>A0A072PG44_9EURO</name>
<dbReference type="AlphaFoldDB" id="A0A072PG44"/>
<dbReference type="GO" id="GO:0009072">
    <property type="term" value="P:aromatic amino acid metabolic process"/>
    <property type="evidence" value="ECO:0007669"/>
    <property type="project" value="InterPro"/>
</dbReference>